<dbReference type="PANTHER" id="PTHR12794">
    <property type="entry name" value="GEMIN2"/>
    <property type="match status" value="1"/>
</dbReference>
<dbReference type="GeneID" id="59346725"/>
<name>A0A8H6SMP5_9AGAR</name>
<dbReference type="PANTHER" id="PTHR12794:SF0">
    <property type="entry name" value="GEM-ASSOCIATED PROTEIN 2"/>
    <property type="match status" value="1"/>
</dbReference>
<dbReference type="EMBL" id="JACAZF010000006">
    <property type="protein sequence ID" value="KAF7301853.1"/>
    <property type="molecule type" value="Genomic_DNA"/>
</dbReference>
<evidence type="ECO:0000256" key="1">
    <source>
        <dbReference type="ARBA" id="ARBA00025758"/>
    </source>
</evidence>
<comment type="similarity">
    <text evidence="1">Belongs to the gemin-2 family.</text>
</comment>
<evidence type="ECO:0000313" key="3">
    <source>
        <dbReference type="Proteomes" id="UP000636479"/>
    </source>
</evidence>
<proteinExistence type="inferred from homology"/>
<dbReference type="GO" id="GO:0032797">
    <property type="term" value="C:SMN complex"/>
    <property type="evidence" value="ECO:0007669"/>
    <property type="project" value="TreeGrafter"/>
</dbReference>
<dbReference type="OrthoDB" id="428895at2759"/>
<accession>A0A8H6SMP5</accession>
<dbReference type="RefSeq" id="XP_037219853.1">
    <property type="nucleotide sequence ID" value="XM_037364209.1"/>
</dbReference>
<dbReference type="GO" id="GO:0000387">
    <property type="term" value="P:spliceosomal snRNP assembly"/>
    <property type="evidence" value="ECO:0007669"/>
    <property type="project" value="InterPro"/>
</dbReference>
<dbReference type="GO" id="GO:0005634">
    <property type="term" value="C:nucleus"/>
    <property type="evidence" value="ECO:0007669"/>
    <property type="project" value="TreeGrafter"/>
</dbReference>
<keyword evidence="3" id="KW-1185">Reference proteome</keyword>
<protein>
    <recommendedName>
        <fullName evidence="4">Gem-associated protein 2</fullName>
    </recommendedName>
</protein>
<comment type="caution">
    <text evidence="2">The sequence shown here is derived from an EMBL/GenBank/DDBJ whole genome shotgun (WGS) entry which is preliminary data.</text>
</comment>
<dbReference type="InterPro" id="IPR035426">
    <property type="entry name" value="Gemin2/Brr1"/>
</dbReference>
<sequence>MSFVDSDDDDLAFGRQILPVASALPVDFDGVPATGEEYLLTVRRDARSLPHVTRVANPYALPEVTPPLPAGEKSSAALPSPEWCALYESRFRNFRKNLSQPTTHVSQSNGSRVMPEVSRRDCWWTFLAGKPREMWDPPPKDKGKGRMRAFSDDEADIDDSPVVPLEPTPAILLRIDHRSTLHLLMYFTHWMQQHPLQLRTSHFRWIFALLARLDAQLSSDELHQLRNLARAAIALLKHVTRAETELDASCCWIVIATVVHVWGQRDLWTDAADALAT</sequence>
<reference evidence="2" key="1">
    <citation type="submission" date="2020-05" db="EMBL/GenBank/DDBJ databases">
        <title>Mycena genomes resolve the evolution of fungal bioluminescence.</title>
        <authorList>
            <person name="Tsai I.J."/>
        </authorList>
    </citation>
    <scope>NUCLEOTIDE SEQUENCE</scope>
    <source>
        <strain evidence="2">171206Taipei</strain>
    </source>
</reference>
<evidence type="ECO:0000313" key="2">
    <source>
        <dbReference type="EMBL" id="KAF7301853.1"/>
    </source>
</evidence>
<gene>
    <name evidence="2" type="ORF">MIND_00751200</name>
</gene>
<organism evidence="2 3">
    <name type="scientific">Mycena indigotica</name>
    <dbReference type="NCBI Taxonomy" id="2126181"/>
    <lineage>
        <taxon>Eukaryota</taxon>
        <taxon>Fungi</taxon>
        <taxon>Dikarya</taxon>
        <taxon>Basidiomycota</taxon>
        <taxon>Agaricomycotina</taxon>
        <taxon>Agaricomycetes</taxon>
        <taxon>Agaricomycetidae</taxon>
        <taxon>Agaricales</taxon>
        <taxon>Marasmiineae</taxon>
        <taxon>Mycenaceae</taxon>
        <taxon>Mycena</taxon>
    </lineage>
</organism>
<dbReference type="Gene3D" id="1.20.58.1070">
    <property type="match status" value="1"/>
</dbReference>
<dbReference type="Pfam" id="PF04938">
    <property type="entry name" value="SIP1"/>
    <property type="match status" value="1"/>
</dbReference>
<dbReference type="AlphaFoldDB" id="A0A8H6SMP5"/>
<evidence type="ECO:0008006" key="4">
    <source>
        <dbReference type="Google" id="ProtNLM"/>
    </source>
</evidence>
<dbReference type="Proteomes" id="UP000636479">
    <property type="component" value="Unassembled WGS sequence"/>
</dbReference>